<evidence type="ECO:0008006" key="9">
    <source>
        <dbReference type="Google" id="ProtNLM"/>
    </source>
</evidence>
<evidence type="ECO:0000313" key="7">
    <source>
        <dbReference type="EMBL" id="RUS83881.1"/>
    </source>
</evidence>
<dbReference type="GO" id="GO:0005795">
    <property type="term" value="C:Golgi stack"/>
    <property type="evidence" value="ECO:0007669"/>
    <property type="project" value="TreeGrafter"/>
</dbReference>
<dbReference type="PANTHER" id="PTHR12062:SF9">
    <property type="entry name" value="ALPHA-1,3-MANNOSYL-GLYCOPROTEIN 4-BETA-N-ACETYLGLUCOSAMINYLTRANSFERASE A, ISOFORM A"/>
    <property type="match status" value="1"/>
</dbReference>
<dbReference type="Proteomes" id="UP000271974">
    <property type="component" value="Unassembled WGS sequence"/>
</dbReference>
<dbReference type="GO" id="GO:0008375">
    <property type="term" value="F:acetylglucosaminyltransferase activity"/>
    <property type="evidence" value="ECO:0007669"/>
    <property type="project" value="TreeGrafter"/>
</dbReference>
<evidence type="ECO:0000259" key="6">
    <source>
        <dbReference type="Pfam" id="PF23524"/>
    </source>
</evidence>
<evidence type="ECO:0000256" key="1">
    <source>
        <dbReference type="ARBA" id="ARBA00004922"/>
    </source>
</evidence>
<feature type="domain" description="MGAT4 A/B/C C-terminal" evidence="6">
    <location>
        <begin position="443"/>
        <end position="585"/>
    </location>
</feature>
<evidence type="ECO:0000256" key="2">
    <source>
        <dbReference type="ARBA" id="ARBA00022676"/>
    </source>
</evidence>
<dbReference type="InterPro" id="IPR057279">
    <property type="entry name" value="MGAT4"/>
</dbReference>
<dbReference type="PANTHER" id="PTHR12062">
    <property type="entry name" value="N-ACETYLGLUCOSAMINYLTRANSFERASE VI"/>
    <property type="match status" value="1"/>
</dbReference>
<feature type="chain" id="PRO_5018609541" description="Alpha-1,3-mannosyl-glycoprotein 4-beta-N-acetylglucosaminyltransferase B" evidence="4">
    <location>
        <begin position="30"/>
        <end position="596"/>
    </location>
</feature>
<dbReference type="InterPro" id="IPR006759">
    <property type="entry name" value="Glyco_transf_54"/>
</dbReference>
<feature type="domain" description="MGAT4 conserved region" evidence="5">
    <location>
        <begin position="152"/>
        <end position="428"/>
    </location>
</feature>
<evidence type="ECO:0000259" key="5">
    <source>
        <dbReference type="Pfam" id="PF04666"/>
    </source>
</evidence>
<feature type="signal peptide" evidence="4">
    <location>
        <begin position="1"/>
        <end position="29"/>
    </location>
</feature>
<comment type="caution">
    <text evidence="7">The sequence shown here is derived from an EMBL/GenBank/DDBJ whole genome shotgun (WGS) entry which is preliminary data.</text>
</comment>
<dbReference type="AlphaFoldDB" id="A0A3S1BAQ3"/>
<evidence type="ECO:0000256" key="3">
    <source>
        <dbReference type="ARBA" id="ARBA00022679"/>
    </source>
</evidence>
<accession>A0A3S1BAQ3</accession>
<dbReference type="STRING" id="188477.A0A3S1BAQ3"/>
<dbReference type="Pfam" id="PF23524">
    <property type="entry name" value="MGAT4A_C"/>
    <property type="match status" value="1"/>
</dbReference>
<dbReference type="OrthoDB" id="2016523at2759"/>
<comment type="pathway">
    <text evidence="1">Protein modification; protein glycosylation.</text>
</comment>
<reference evidence="7 8" key="1">
    <citation type="submission" date="2019-01" db="EMBL/GenBank/DDBJ databases">
        <title>A draft genome assembly of the solar-powered sea slug Elysia chlorotica.</title>
        <authorList>
            <person name="Cai H."/>
            <person name="Li Q."/>
            <person name="Fang X."/>
            <person name="Li J."/>
            <person name="Curtis N.E."/>
            <person name="Altenburger A."/>
            <person name="Shibata T."/>
            <person name="Feng M."/>
            <person name="Maeda T."/>
            <person name="Schwartz J.A."/>
            <person name="Shigenobu S."/>
            <person name="Lundholm N."/>
            <person name="Nishiyama T."/>
            <person name="Yang H."/>
            <person name="Hasebe M."/>
            <person name="Li S."/>
            <person name="Pierce S.K."/>
            <person name="Wang J."/>
        </authorList>
    </citation>
    <scope>NUCLEOTIDE SEQUENCE [LARGE SCALE GENOMIC DNA]</scope>
    <source>
        <strain evidence="7">EC2010</strain>
        <tissue evidence="7">Whole organism of an adult</tissue>
    </source>
</reference>
<dbReference type="EMBL" id="RQTK01000226">
    <property type="protein sequence ID" value="RUS83881.1"/>
    <property type="molecule type" value="Genomic_DNA"/>
</dbReference>
<protein>
    <recommendedName>
        <fullName evidence="9">Alpha-1,3-mannosyl-glycoprotein 4-beta-N-acetylglucosaminyltransferase B</fullName>
    </recommendedName>
</protein>
<proteinExistence type="predicted"/>
<keyword evidence="3" id="KW-0808">Transferase</keyword>
<dbReference type="GO" id="GO:0005793">
    <property type="term" value="C:endoplasmic reticulum-Golgi intermediate compartment"/>
    <property type="evidence" value="ECO:0007669"/>
    <property type="project" value="TreeGrafter"/>
</dbReference>
<organism evidence="7 8">
    <name type="scientific">Elysia chlorotica</name>
    <name type="common">Eastern emerald elysia</name>
    <name type="synonym">Sea slug</name>
    <dbReference type="NCBI Taxonomy" id="188477"/>
    <lineage>
        <taxon>Eukaryota</taxon>
        <taxon>Metazoa</taxon>
        <taxon>Spiralia</taxon>
        <taxon>Lophotrochozoa</taxon>
        <taxon>Mollusca</taxon>
        <taxon>Gastropoda</taxon>
        <taxon>Heterobranchia</taxon>
        <taxon>Euthyneura</taxon>
        <taxon>Panpulmonata</taxon>
        <taxon>Sacoglossa</taxon>
        <taxon>Placobranchoidea</taxon>
        <taxon>Plakobranchidae</taxon>
        <taxon>Elysia</taxon>
    </lineage>
</organism>
<dbReference type="Pfam" id="PF04666">
    <property type="entry name" value="MGAT4_cons"/>
    <property type="match status" value="1"/>
</dbReference>
<dbReference type="GO" id="GO:0005783">
    <property type="term" value="C:endoplasmic reticulum"/>
    <property type="evidence" value="ECO:0007669"/>
    <property type="project" value="TreeGrafter"/>
</dbReference>
<evidence type="ECO:0000313" key="8">
    <source>
        <dbReference type="Proteomes" id="UP000271974"/>
    </source>
</evidence>
<dbReference type="GO" id="GO:0006487">
    <property type="term" value="P:protein N-linked glycosylation"/>
    <property type="evidence" value="ECO:0007669"/>
    <property type="project" value="TreeGrafter"/>
</dbReference>
<dbReference type="InterPro" id="IPR056576">
    <property type="entry name" value="MGAT4_A/B/C_C"/>
</dbReference>
<keyword evidence="4" id="KW-0732">Signal</keyword>
<keyword evidence="2" id="KW-0328">Glycosyltransferase</keyword>
<gene>
    <name evidence="7" type="ORF">EGW08_008362</name>
</gene>
<dbReference type="PROSITE" id="PS51257">
    <property type="entry name" value="PROKAR_LIPOPROTEIN"/>
    <property type="match status" value="1"/>
</dbReference>
<keyword evidence="8" id="KW-1185">Reference proteome</keyword>
<name>A0A3S1BAQ3_ELYCH</name>
<sequence length="596" mass="67000">MRVRRKTVAVGVLLAACATLLLLLSSPRAHDEQVPLAESDDPLLEQRLVDLQRRLQEAETLNKRREDELYALLSRVGPGAAQQQLQPQLLQEVAGGGQGANGGVALMGVDQTRQQQVAGGNLPLSAGANGTRSLRDFSQALEDIHRSVSSLQVPGIHSYLPHLTGHPEYLRPAVHLSKGRKGVSIAIGVPTIKREKSSYLVQTLNSLIQSLTPQEGQDCVIVVFIAEPWDKKYAESVIDTLKSNFAESLNSGLLEVLVPPAGFYPNLDNLKETFGDTKERVKWRTKQNLDYAFLMLHSRPKSMYYVQMEDDVVAKPGYLTIMNTFASQQTDNWIMLEFSTLGFIGKMFKSTYVPTIVEFFLMFHADKPIDWLLDHLLWVKVCNPEKDVKHCQRMIQAVRRRFKPSLFQHIGTESSLKGKVQKLKDRDFGKAGLYRAHVNPPVQLASSLKTYMKYTLPKAYSGETFFWASSPNKGDIIDFKYDPPIYIEKYLFRSGNTDHPGDVFRNTTLEVQPFRNISADRVFMLSAQSGIYPEELGNTSPGFIPIGRFNDHGLAQGEIIEELNPVQVLRIHVHQASNAWVILSEIMIQQAKSKKR</sequence>
<evidence type="ECO:0000256" key="4">
    <source>
        <dbReference type="SAM" id="SignalP"/>
    </source>
</evidence>